<dbReference type="SUPFAM" id="SSF55781">
    <property type="entry name" value="GAF domain-like"/>
    <property type="match status" value="1"/>
</dbReference>
<dbReference type="PROSITE" id="PS51078">
    <property type="entry name" value="ICLR_ED"/>
    <property type="match status" value="1"/>
</dbReference>
<dbReference type="GO" id="GO:0003700">
    <property type="term" value="F:DNA-binding transcription factor activity"/>
    <property type="evidence" value="ECO:0007669"/>
    <property type="project" value="TreeGrafter"/>
</dbReference>
<evidence type="ECO:0000313" key="7">
    <source>
        <dbReference type="Proteomes" id="UP000005951"/>
    </source>
</evidence>
<dbReference type="Gene3D" id="3.30.450.40">
    <property type="match status" value="1"/>
</dbReference>
<sequence length="283" mass="30401">MPKCVPPFVGTHVLVRATIVEGMRAEDGELTSKHQPLLVLSKITEILDAFSLSRPSMTLGEIHQATGLPTSTVQRLVSNLVAQEFLDRTGDQIRIGVKMAFWAATATKGLDVLTVVTPVLKEIRDATGETASFFRVEQGYRVCVAIAETEHALRRNMYVGKIVPLPAGSAGRVLLAWNPDLTEQVLAGPIEPMTEGTVTDTAVLRELIHQAKADGYAITAGEREDSASGLAAPVFDSSADVIGALAISGPTLRMPREQCEKWVDLLVGSAEQVTRTLGGRYPS</sequence>
<dbReference type="GO" id="GO:0045892">
    <property type="term" value="P:negative regulation of DNA-templated transcription"/>
    <property type="evidence" value="ECO:0007669"/>
    <property type="project" value="TreeGrafter"/>
</dbReference>
<keyword evidence="2" id="KW-0238">DNA-binding</keyword>
<accession>K8XN51</accession>
<dbReference type="Proteomes" id="UP000005951">
    <property type="component" value="Unassembled WGS sequence"/>
</dbReference>
<dbReference type="InterPro" id="IPR036390">
    <property type="entry name" value="WH_DNA-bd_sf"/>
</dbReference>
<evidence type="ECO:0000256" key="2">
    <source>
        <dbReference type="ARBA" id="ARBA00023125"/>
    </source>
</evidence>
<keyword evidence="1" id="KW-0805">Transcription regulation</keyword>
<reference evidence="6 7" key="1">
    <citation type="journal article" date="2013" name="Genome Announc.">
        <title>Draft Genome Sequence of Rhodococcus opacus Strain M213 Shows a Diverse Catabolic Potential.</title>
        <authorList>
            <person name="Pathak A."/>
            <person name="Green S.J."/>
            <person name="Ogram A."/>
            <person name="Chauhan A."/>
        </authorList>
    </citation>
    <scope>NUCLEOTIDE SEQUENCE [LARGE SCALE GENOMIC DNA]</scope>
    <source>
        <strain evidence="6 7">M213</strain>
    </source>
</reference>
<evidence type="ECO:0000256" key="1">
    <source>
        <dbReference type="ARBA" id="ARBA00023015"/>
    </source>
</evidence>
<dbReference type="SMART" id="SM00346">
    <property type="entry name" value="HTH_ICLR"/>
    <property type="match status" value="1"/>
</dbReference>
<gene>
    <name evidence="6" type="ORF">WSS_A09857</name>
</gene>
<dbReference type="PROSITE" id="PS51077">
    <property type="entry name" value="HTH_ICLR"/>
    <property type="match status" value="1"/>
</dbReference>
<organism evidence="6 7">
    <name type="scientific">Rhodococcus opacus M213</name>
    <dbReference type="NCBI Taxonomy" id="1129896"/>
    <lineage>
        <taxon>Bacteria</taxon>
        <taxon>Bacillati</taxon>
        <taxon>Actinomycetota</taxon>
        <taxon>Actinomycetes</taxon>
        <taxon>Mycobacteriales</taxon>
        <taxon>Nocardiaceae</taxon>
        <taxon>Rhodococcus</taxon>
    </lineage>
</organism>
<name>K8XN51_RHOOP</name>
<feature type="domain" description="IclR-ED" evidence="5">
    <location>
        <begin position="98"/>
        <end position="279"/>
    </location>
</feature>
<dbReference type="EMBL" id="AJYC02000028">
    <property type="protein sequence ID" value="EKT82864.1"/>
    <property type="molecule type" value="Genomic_DNA"/>
</dbReference>
<proteinExistence type="predicted"/>
<dbReference type="PANTHER" id="PTHR30136:SF39">
    <property type="entry name" value="TRANSCRIPTIONAL REGULATORY PROTEIN"/>
    <property type="match status" value="1"/>
</dbReference>
<dbReference type="PANTHER" id="PTHR30136">
    <property type="entry name" value="HELIX-TURN-HELIX TRANSCRIPTIONAL REGULATOR, ICLR FAMILY"/>
    <property type="match status" value="1"/>
</dbReference>
<evidence type="ECO:0000256" key="3">
    <source>
        <dbReference type="ARBA" id="ARBA00023163"/>
    </source>
</evidence>
<evidence type="ECO:0000259" key="5">
    <source>
        <dbReference type="PROSITE" id="PS51078"/>
    </source>
</evidence>
<dbReference type="InterPro" id="IPR005471">
    <property type="entry name" value="Tscrpt_reg_IclR_N"/>
</dbReference>
<dbReference type="Pfam" id="PF09339">
    <property type="entry name" value="HTH_IclR"/>
    <property type="match status" value="1"/>
</dbReference>
<evidence type="ECO:0000313" key="6">
    <source>
        <dbReference type="EMBL" id="EKT82864.1"/>
    </source>
</evidence>
<dbReference type="Pfam" id="PF01614">
    <property type="entry name" value="IclR_C"/>
    <property type="match status" value="1"/>
</dbReference>
<dbReference type="InterPro" id="IPR029016">
    <property type="entry name" value="GAF-like_dom_sf"/>
</dbReference>
<dbReference type="AlphaFoldDB" id="K8XN51"/>
<comment type="caution">
    <text evidence="6">The sequence shown here is derived from an EMBL/GenBank/DDBJ whole genome shotgun (WGS) entry which is preliminary data.</text>
</comment>
<protein>
    <submittedName>
        <fullName evidence="6">IclR family transcriptional regulator</fullName>
    </submittedName>
</protein>
<dbReference type="GO" id="GO:0003677">
    <property type="term" value="F:DNA binding"/>
    <property type="evidence" value="ECO:0007669"/>
    <property type="project" value="UniProtKB-KW"/>
</dbReference>
<dbReference type="SUPFAM" id="SSF46785">
    <property type="entry name" value="Winged helix' DNA-binding domain"/>
    <property type="match status" value="1"/>
</dbReference>
<dbReference type="Gene3D" id="1.10.10.10">
    <property type="entry name" value="Winged helix-like DNA-binding domain superfamily/Winged helix DNA-binding domain"/>
    <property type="match status" value="1"/>
</dbReference>
<keyword evidence="3" id="KW-0804">Transcription</keyword>
<dbReference type="InterPro" id="IPR014757">
    <property type="entry name" value="Tscrpt_reg_IclR_C"/>
</dbReference>
<feature type="domain" description="HTH iclR-type" evidence="4">
    <location>
        <begin position="37"/>
        <end position="97"/>
    </location>
</feature>
<dbReference type="InterPro" id="IPR050707">
    <property type="entry name" value="HTH_MetabolicPath_Reg"/>
</dbReference>
<evidence type="ECO:0000259" key="4">
    <source>
        <dbReference type="PROSITE" id="PS51077"/>
    </source>
</evidence>
<dbReference type="InterPro" id="IPR036388">
    <property type="entry name" value="WH-like_DNA-bd_sf"/>
</dbReference>